<dbReference type="EMBL" id="GGEC01064351">
    <property type="protein sequence ID" value="MBX44835.1"/>
    <property type="molecule type" value="Transcribed_RNA"/>
</dbReference>
<evidence type="ECO:0000313" key="1">
    <source>
        <dbReference type="EMBL" id="MBX44835.1"/>
    </source>
</evidence>
<organism evidence="1">
    <name type="scientific">Rhizophora mucronata</name>
    <name type="common">Asiatic mangrove</name>
    <dbReference type="NCBI Taxonomy" id="61149"/>
    <lineage>
        <taxon>Eukaryota</taxon>
        <taxon>Viridiplantae</taxon>
        <taxon>Streptophyta</taxon>
        <taxon>Embryophyta</taxon>
        <taxon>Tracheophyta</taxon>
        <taxon>Spermatophyta</taxon>
        <taxon>Magnoliopsida</taxon>
        <taxon>eudicotyledons</taxon>
        <taxon>Gunneridae</taxon>
        <taxon>Pentapetalae</taxon>
        <taxon>rosids</taxon>
        <taxon>fabids</taxon>
        <taxon>Malpighiales</taxon>
        <taxon>Rhizophoraceae</taxon>
        <taxon>Rhizophora</taxon>
    </lineage>
</organism>
<proteinExistence type="predicted"/>
<reference evidence="1" key="1">
    <citation type="submission" date="2018-02" db="EMBL/GenBank/DDBJ databases">
        <title>Rhizophora mucronata_Transcriptome.</title>
        <authorList>
            <person name="Meera S.P."/>
            <person name="Sreeshan A."/>
            <person name="Augustine A."/>
        </authorList>
    </citation>
    <scope>NUCLEOTIDE SEQUENCE</scope>
    <source>
        <tissue evidence="1">Leaf</tissue>
    </source>
</reference>
<accession>A0A2P2NQW3</accession>
<protein>
    <submittedName>
        <fullName evidence="1">Uncharacterized protein</fullName>
    </submittedName>
</protein>
<dbReference type="AlphaFoldDB" id="A0A2P2NQW3"/>
<sequence>MWEIGCICFGGGVREISIVNLH</sequence>
<name>A0A2P2NQW3_RHIMU</name>